<evidence type="ECO:0008006" key="4">
    <source>
        <dbReference type="Google" id="ProtNLM"/>
    </source>
</evidence>
<sequence>MTKRTIKTYLLVGILGLIILTKFIVLLSNILEVRTMMGRIALHLEIANYTELIVLSFGIAGLFIRNRIGVGLILLYPFVSVLHVFVFRILTTSFSELNSLILLLIPSLILLLTIAIVRLDYFKEYRFRRYKNDVWVVGFMSIIVSLIMNYTYII</sequence>
<feature type="transmembrane region" description="Helical" evidence="1">
    <location>
        <begin position="97"/>
        <end position="122"/>
    </location>
</feature>
<gene>
    <name evidence="2" type="ORF">JIV24_19905</name>
</gene>
<keyword evidence="3" id="KW-1185">Reference proteome</keyword>
<keyword evidence="1" id="KW-0812">Transmembrane</keyword>
<organism evidence="2 3">
    <name type="scientific">Carboxylicivirga marina</name>
    <dbReference type="NCBI Taxonomy" id="2800988"/>
    <lineage>
        <taxon>Bacteria</taxon>
        <taxon>Pseudomonadati</taxon>
        <taxon>Bacteroidota</taxon>
        <taxon>Bacteroidia</taxon>
        <taxon>Marinilabiliales</taxon>
        <taxon>Marinilabiliaceae</taxon>
        <taxon>Carboxylicivirga</taxon>
    </lineage>
</organism>
<evidence type="ECO:0000313" key="3">
    <source>
        <dbReference type="Proteomes" id="UP000605676"/>
    </source>
</evidence>
<evidence type="ECO:0000313" key="2">
    <source>
        <dbReference type="EMBL" id="MBK3519618.1"/>
    </source>
</evidence>
<evidence type="ECO:0000256" key="1">
    <source>
        <dbReference type="SAM" id="Phobius"/>
    </source>
</evidence>
<proteinExistence type="predicted"/>
<protein>
    <recommendedName>
        <fullName evidence="4">DoxX family protein</fullName>
    </recommendedName>
</protein>
<dbReference type="Proteomes" id="UP000605676">
    <property type="component" value="Unassembled WGS sequence"/>
</dbReference>
<dbReference type="RefSeq" id="WP_200466837.1">
    <property type="nucleotide sequence ID" value="NZ_JAENRR010000080.1"/>
</dbReference>
<comment type="caution">
    <text evidence="2">The sequence shown here is derived from an EMBL/GenBank/DDBJ whole genome shotgun (WGS) entry which is preliminary data.</text>
</comment>
<accession>A0ABS1HPK3</accession>
<feature type="transmembrane region" description="Helical" evidence="1">
    <location>
        <begin position="71"/>
        <end position="91"/>
    </location>
</feature>
<name>A0ABS1HPK3_9BACT</name>
<dbReference type="EMBL" id="JAENRR010000080">
    <property type="protein sequence ID" value="MBK3519618.1"/>
    <property type="molecule type" value="Genomic_DNA"/>
</dbReference>
<keyword evidence="1" id="KW-0472">Membrane</keyword>
<feature type="transmembrane region" description="Helical" evidence="1">
    <location>
        <begin position="134"/>
        <end position="153"/>
    </location>
</feature>
<feature type="transmembrane region" description="Helical" evidence="1">
    <location>
        <begin position="46"/>
        <end position="64"/>
    </location>
</feature>
<reference evidence="2 3" key="1">
    <citation type="submission" date="2021-01" db="EMBL/GenBank/DDBJ databases">
        <title>Carboxyliciviraga sp.nov., isolated from coastal sediments.</title>
        <authorList>
            <person name="Lu D."/>
            <person name="Zhang T."/>
        </authorList>
    </citation>
    <scope>NUCLEOTIDE SEQUENCE [LARGE SCALE GENOMIC DNA]</scope>
    <source>
        <strain evidence="2 3">N1Y132</strain>
    </source>
</reference>
<keyword evidence="1" id="KW-1133">Transmembrane helix</keyword>
<feature type="transmembrane region" description="Helical" evidence="1">
    <location>
        <begin position="9"/>
        <end position="31"/>
    </location>
</feature>